<evidence type="ECO:0008006" key="5">
    <source>
        <dbReference type="Google" id="ProtNLM"/>
    </source>
</evidence>
<feature type="transmembrane region" description="Helical" evidence="2">
    <location>
        <begin position="412"/>
        <end position="432"/>
    </location>
</feature>
<proteinExistence type="predicted"/>
<keyword evidence="2" id="KW-0472">Membrane</keyword>
<dbReference type="Gene3D" id="3.80.10.10">
    <property type="entry name" value="Ribonuclease Inhibitor"/>
    <property type="match status" value="1"/>
</dbReference>
<feature type="compositionally biased region" description="Polar residues" evidence="1">
    <location>
        <begin position="378"/>
        <end position="400"/>
    </location>
</feature>
<protein>
    <recommendedName>
        <fullName evidence="5">Leucine-rich repeat domain, L domain-like</fullName>
    </recommendedName>
</protein>
<gene>
    <name evidence="3" type="ORF">N0F65_003063</name>
</gene>
<evidence type="ECO:0000313" key="4">
    <source>
        <dbReference type="Proteomes" id="UP001146120"/>
    </source>
</evidence>
<feature type="transmembrane region" description="Helical" evidence="2">
    <location>
        <begin position="279"/>
        <end position="303"/>
    </location>
</feature>
<reference evidence="3" key="1">
    <citation type="submission" date="2022-11" db="EMBL/GenBank/DDBJ databases">
        <authorList>
            <person name="Morgan W.R."/>
            <person name="Tartar A."/>
        </authorList>
    </citation>
    <scope>NUCLEOTIDE SEQUENCE</scope>
    <source>
        <strain evidence="3">ARSEF 373</strain>
    </source>
</reference>
<feature type="transmembrane region" description="Helical" evidence="2">
    <location>
        <begin position="61"/>
        <end position="92"/>
    </location>
</feature>
<keyword evidence="2" id="KW-0812">Transmembrane</keyword>
<dbReference type="Proteomes" id="UP001146120">
    <property type="component" value="Unassembled WGS sequence"/>
</dbReference>
<keyword evidence="2" id="KW-1133">Transmembrane helix</keyword>
<evidence type="ECO:0000256" key="2">
    <source>
        <dbReference type="SAM" id="Phobius"/>
    </source>
</evidence>
<name>A0AAV2YGC5_9STRA</name>
<sequence>MATSSRARVYAATAEANKPQHVVTDTADHVKAFASTTPPTVKATVAASLLQRDVLWRVSRLWFRVCWIIVLSVHAAAATYLAHVVLLYAFLMDPAIVYYVDLIKLGFDQRRFAWMMIGYGLPCAVHSVECIRMLWFSLSKRRLLFTPVPTKSKAARASLTNVSTHYESSGTSQRALLALHNAKTWPARMIAAMRYAIHAVFGEHGLLGIKSAVFANIQMLRKLVQVCLQVYQAYHLSIAVARGWINHVAVVVIVFNCLSLPLIHLCLHRNQAMLRVLCLTCDIVLGAVTAVVLPMCIFLPYVYAWNSDIAGYDDAYLYDDLWFINGVMENRQVISTTAIDLLFKVYPFFECWFCLDGLKSLIRCQRRQRNRSDAVSIPASSSQSPTQHSPADQTATTPAKNRQWRLPSRSSLAVDVLFVSIAFVVAIIHAVARDTHFIDVEGCKLPIRPWFTHKVPCAVLSVNCHRLAIQGHEDELSAVLDVLDESSLGSLILMHCPALEMPSTLQRFHNLLGLEVFNSTIQAWPAQSALTQQYNPCVTFLAIVFTNLSGIPDGLLTDLPASLVDIEMSVTNLTQLPDDLDTRWPAVSNFFVEHSHFDEFPPVIGRMPQLLGFSLFNSSVRRVDDELLANMSFIELHLGWNPLQQLPATIGDVSRLAILSLDHTNVSIFPDWLLDNDLIKKMETLSIDATPLCRRLQDDNARRTMRSLVPCNAIDNADAGNLSYVDGAYPLSLVLSHRPW</sequence>
<dbReference type="SUPFAM" id="SSF52058">
    <property type="entry name" value="L domain-like"/>
    <property type="match status" value="1"/>
</dbReference>
<feature type="transmembrane region" description="Helical" evidence="2">
    <location>
        <begin position="247"/>
        <end position="267"/>
    </location>
</feature>
<feature type="transmembrane region" description="Helical" evidence="2">
    <location>
        <begin position="112"/>
        <end position="135"/>
    </location>
</feature>
<feature type="region of interest" description="Disordered" evidence="1">
    <location>
        <begin position="374"/>
        <end position="403"/>
    </location>
</feature>
<evidence type="ECO:0000256" key="1">
    <source>
        <dbReference type="SAM" id="MobiDB-lite"/>
    </source>
</evidence>
<evidence type="ECO:0000313" key="3">
    <source>
        <dbReference type="EMBL" id="DAZ93180.1"/>
    </source>
</evidence>
<dbReference type="InterPro" id="IPR032675">
    <property type="entry name" value="LRR_dom_sf"/>
</dbReference>
<keyword evidence="4" id="KW-1185">Reference proteome</keyword>
<dbReference type="EMBL" id="DAKRPA010000338">
    <property type="protein sequence ID" value="DAZ93180.1"/>
    <property type="molecule type" value="Genomic_DNA"/>
</dbReference>
<reference evidence="3" key="2">
    <citation type="journal article" date="2023" name="Microbiol Resour">
        <title>Decontamination and Annotation of the Draft Genome Sequence of the Oomycete Lagenidium giganteum ARSEF 373.</title>
        <authorList>
            <person name="Morgan W.R."/>
            <person name="Tartar A."/>
        </authorList>
    </citation>
    <scope>NUCLEOTIDE SEQUENCE</scope>
    <source>
        <strain evidence="3">ARSEF 373</strain>
    </source>
</reference>
<organism evidence="3 4">
    <name type="scientific">Lagenidium giganteum</name>
    <dbReference type="NCBI Taxonomy" id="4803"/>
    <lineage>
        <taxon>Eukaryota</taxon>
        <taxon>Sar</taxon>
        <taxon>Stramenopiles</taxon>
        <taxon>Oomycota</taxon>
        <taxon>Peronosporomycetes</taxon>
        <taxon>Pythiales</taxon>
        <taxon>Pythiaceae</taxon>
    </lineage>
</organism>
<dbReference type="AlphaFoldDB" id="A0AAV2YGC5"/>
<accession>A0AAV2YGC5</accession>
<comment type="caution">
    <text evidence="3">The sequence shown here is derived from an EMBL/GenBank/DDBJ whole genome shotgun (WGS) entry which is preliminary data.</text>
</comment>